<keyword evidence="1" id="KW-1133">Transmembrane helix</keyword>
<feature type="domain" description="HD/PDEase" evidence="2">
    <location>
        <begin position="262"/>
        <end position="390"/>
    </location>
</feature>
<feature type="transmembrane region" description="Helical" evidence="1">
    <location>
        <begin position="154"/>
        <end position="180"/>
    </location>
</feature>
<evidence type="ECO:0000259" key="2">
    <source>
        <dbReference type="SMART" id="SM00471"/>
    </source>
</evidence>
<dbReference type="SUPFAM" id="SSF109604">
    <property type="entry name" value="HD-domain/PDEase-like"/>
    <property type="match status" value="1"/>
</dbReference>
<proteinExistence type="predicted"/>
<evidence type="ECO:0000313" key="4">
    <source>
        <dbReference type="Proteomes" id="UP001500945"/>
    </source>
</evidence>
<sequence length="428" mass="44284">MSTDASRAEGAAARRVGHATTAYVVLVVAVGLGLTATAVRVDGIVLDASFGVMVLLAVLTWWLGSVEVDNDRVQLSFASIILLASMALLGPAGAGVIGIIVGPLQRGQLPLKARFFNTGMSAILGVSGAAIYLAAGGPRDAEGVVGTWEIVRQIGIPILVADLAQALVNLVLIAGVVRLSQGVPMRTQMGRLLGTSGPAYLGYGVIAFIMVVLWEPAGLGPASVVLVLPPLVVAQWAYRQYAEEVTGHERALEVLVAAVEAKAPHLIGHSARVAQLCAHMAEHLGLRPQVVADIRTGGMLHDLGLTALPTALVRGSGIGGVGALRHYPARGADLLVDLSFLSGSLDAIRHHRDAVTPGISTGDSLGLPALVVGLADEYDLLTEVGTPDGIRLSHDEALAVLRTTPAGREDLLRTLEQALTRRASVAAG</sequence>
<gene>
    <name evidence="3" type="ORF">GCM10023168_32420</name>
</gene>
<feature type="transmembrane region" description="Helical" evidence="1">
    <location>
        <begin position="113"/>
        <end position="134"/>
    </location>
</feature>
<dbReference type="RefSeq" id="WP_345207882.1">
    <property type="nucleotide sequence ID" value="NZ_BAABGM010000024.1"/>
</dbReference>
<keyword evidence="1" id="KW-0472">Membrane</keyword>
<feature type="transmembrane region" description="Helical" evidence="1">
    <location>
        <begin position="192"/>
        <end position="213"/>
    </location>
</feature>
<dbReference type="InterPro" id="IPR052020">
    <property type="entry name" value="Cyclic_di-GMP/3'3'-cGAMP_PDE"/>
</dbReference>
<reference evidence="4" key="1">
    <citation type="journal article" date="2019" name="Int. J. Syst. Evol. Microbiol.">
        <title>The Global Catalogue of Microorganisms (GCM) 10K type strain sequencing project: providing services to taxonomists for standard genome sequencing and annotation.</title>
        <authorList>
            <consortium name="The Broad Institute Genomics Platform"/>
            <consortium name="The Broad Institute Genome Sequencing Center for Infectious Disease"/>
            <person name="Wu L."/>
            <person name="Ma J."/>
        </authorList>
    </citation>
    <scope>NUCLEOTIDE SEQUENCE [LARGE SCALE GENOMIC DNA]</scope>
    <source>
        <strain evidence="4">JCM 17809</strain>
    </source>
</reference>
<name>A0ABP8KP78_9MICO</name>
<feature type="transmembrane region" description="Helical" evidence="1">
    <location>
        <begin position="75"/>
        <end position="101"/>
    </location>
</feature>
<dbReference type="Pfam" id="PF13487">
    <property type="entry name" value="HD_5"/>
    <property type="match status" value="1"/>
</dbReference>
<accession>A0ABP8KP78</accession>
<organism evidence="3 4">
    <name type="scientific">Fodinibacter luteus</name>
    <dbReference type="NCBI Taxonomy" id="552064"/>
    <lineage>
        <taxon>Bacteria</taxon>
        <taxon>Bacillati</taxon>
        <taxon>Actinomycetota</taxon>
        <taxon>Actinomycetes</taxon>
        <taxon>Micrococcales</taxon>
        <taxon>Intrasporangiaceae</taxon>
        <taxon>Fodinibacter (ex Wang et al. 2009)</taxon>
    </lineage>
</organism>
<feature type="transmembrane region" description="Helical" evidence="1">
    <location>
        <begin position="44"/>
        <end position="63"/>
    </location>
</feature>
<evidence type="ECO:0000256" key="1">
    <source>
        <dbReference type="SAM" id="Phobius"/>
    </source>
</evidence>
<comment type="caution">
    <text evidence="3">The sequence shown here is derived from an EMBL/GenBank/DDBJ whole genome shotgun (WGS) entry which is preliminary data.</text>
</comment>
<dbReference type="SMART" id="SM00471">
    <property type="entry name" value="HDc"/>
    <property type="match status" value="1"/>
</dbReference>
<dbReference type="CDD" id="cd00077">
    <property type="entry name" value="HDc"/>
    <property type="match status" value="1"/>
</dbReference>
<dbReference type="Gene3D" id="1.10.3210.10">
    <property type="entry name" value="Hypothetical protein af1432"/>
    <property type="match status" value="1"/>
</dbReference>
<dbReference type="PANTHER" id="PTHR45228">
    <property type="entry name" value="CYCLIC DI-GMP PHOSPHODIESTERASE TM_0186-RELATED"/>
    <property type="match status" value="1"/>
</dbReference>
<keyword evidence="4" id="KW-1185">Reference proteome</keyword>
<dbReference type="Proteomes" id="UP001500945">
    <property type="component" value="Unassembled WGS sequence"/>
</dbReference>
<keyword evidence="1" id="KW-0812">Transmembrane</keyword>
<feature type="transmembrane region" description="Helical" evidence="1">
    <location>
        <begin position="20"/>
        <end position="39"/>
    </location>
</feature>
<dbReference type="InterPro" id="IPR003607">
    <property type="entry name" value="HD/PDEase_dom"/>
</dbReference>
<protein>
    <recommendedName>
        <fullName evidence="2">HD/PDEase domain-containing protein</fullName>
    </recommendedName>
</protein>
<evidence type="ECO:0000313" key="3">
    <source>
        <dbReference type="EMBL" id="GAA4411523.1"/>
    </source>
</evidence>
<dbReference type="EMBL" id="BAABGM010000024">
    <property type="protein sequence ID" value="GAA4411523.1"/>
    <property type="molecule type" value="Genomic_DNA"/>
</dbReference>
<dbReference type="PANTHER" id="PTHR45228:SF4">
    <property type="entry name" value="LIPOPROTEIN"/>
    <property type="match status" value="1"/>
</dbReference>